<protein>
    <submittedName>
        <fullName evidence="5">OLC1v1021320C1</fullName>
    </submittedName>
</protein>
<proteinExistence type="predicted"/>
<keyword evidence="1 3" id="KW-0732">Signal</keyword>
<dbReference type="InterPro" id="IPR001480">
    <property type="entry name" value="Bulb-type_lectin_dom"/>
</dbReference>
<evidence type="ECO:0000313" key="5">
    <source>
        <dbReference type="EMBL" id="CAI9087283.1"/>
    </source>
</evidence>
<dbReference type="SUPFAM" id="SSF51110">
    <property type="entry name" value="alpha-D-mannose-specific plant lectins"/>
    <property type="match status" value="1"/>
</dbReference>
<dbReference type="InterPro" id="IPR036426">
    <property type="entry name" value="Bulb-type_lectin_dom_sf"/>
</dbReference>
<accession>A0AAV1BXU9</accession>
<dbReference type="Pfam" id="PF01453">
    <property type="entry name" value="B_lectin"/>
    <property type="match status" value="1"/>
</dbReference>
<evidence type="ECO:0000256" key="1">
    <source>
        <dbReference type="ARBA" id="ARBA00022729"/>
    </source>
</evidence>
<feature type="signal peptide" evidence="3">
    <location>
        <begin position="1"/>
        <end position="21"/>
    </location>
</feature>
<feature type="chain" id="PRO_5043673407" evidence="3">
    <location>
        <begin position="22"/>
        <end position="439"/>
    </location>
</feature>
<evidence type="ECO:0000259" key="4">
    <source>
        <dbReference type="PROSITE" id="PS50927"/>
    </source>
</evidence>
<organism evidence="5 6">
    <name type="scientific">Oldenlandia corymbosa var. corymbosa</name>
    <dbReference type="NCBI Taxonomy" id="529605"/>
    <lineage>
        <taxon>Eukaryota</taxon>
        <taxon>Viridiplantae</taxon>
        <taxon>Streptophyta</taxon>
        <taxon>Embryophyta</taxon>
        <taxon>Tracheophyta</taxon>
        <taxon>Spermatophyta</taxon>
        <taxon>Magnoliopsida</taxon>
        <taxon>eudicotyledons</taxon>
        <taxon>Gunneridae</taxon>
        <taxon>Pentapetalae</taxon>
        <taxon>asterids</taxon>
        <taxon>lamiids</taxon>
        <taxon>Gentianales</taxon>
        <taxon>Rubiaceae</taxon>
        <taxon>Rubioideae</taxon>
        <taxon>Spermacoceae</taxon>
        <taxon>Hedyotis-Oldenlandia complex</taxon>
        <taxon>Oldenlandia</taxon>
    </lineage>
</organism>
<evidence type="ECO:0000313" key="6">
    <source>
        <dbReference type="Proteomes" id="UP001161247"/>
    </source>
</evidence>
<dbReference type="PANTHER" id="PTHR47976">
    <property type="entry name" value="G-TYPE LECTIN S-RECEPTOR-LIKE SERINE/THREONINE-PROTEIN KINASE SD2-5"/>
    <property type="match status" value="1"/>
</dbReference>
<keyword evidence="6" id="KW-1185">Reference proteome</keyword>
<sequence>MSYSSTFISFSIAFFSLLVASQSVVPPSKTFKYINQGPFGEYIVEYDADYRLLPIATFPFTLSFYNTTPNVFILGLRMGDRRSESIMRWVWDANRGSPVRENATLTFGSDGNLVLADVDGKVVWQTGTANKGVVGLSLLPNGNLVLYDTKGNFVWQSFDHPTDTLLVGQAIKATGPTRLVSRLSAAQPVNGPYSFVMEKRYWAMYYQSNNSQKPLLYYKTDDFGDGKGALATLDFYCEPENDENHAFELGFRFNLTGSQSFGTFILTRPKYNSTYSMLRVDIDGNLRIYTYDTFVDYQAWEVTFVLFDRDDGWTTECKLPRRCGLLGVCEDDQCVACPKPQGLLGWNKTCAPPALPTCNGGSNVDYYEVEGVDHYTSAYDEGIGPINLAQCKDRCSKDCKCLGLFFRIEEFPKCLLVSDLGTLVKVPNASHTGYIKISK</sequence>
<dbReference type="PROSITE" id="PS50927">
    <property type="entry name" value="BULB_LECTIN"/>
    <property type="match status" value="1"/>
</dbReference>
<dbReference type="Proteomes" id="UP001161247">
    <property type="component" value="Chromosome 1"/>
</dbReference>
<dbReference type="InterPro" id="IPR035446">
    <property type="entry name" value="SLSG/EP1"/>
</dbReference>
<keyword evidence="2" id="KW-0325">Glycoprotein</keyword>
<dbReference type="InterPro" id="IPR051343">
    <property type="entry name" value="G-type_lectin_kinases/EP1-like"/>
</dbReference>
<gene>
    <name evidence="5" type="ORF">OLC1_LOCUS149</name>
</gene>
<name>A0AAV1BXU9_OLDCO</name>
<dbReference type="EMBL" id="OX459118">
    <property type="protein sequence ID" value="CAI9087283.1"/>
    <property type="molecule type" value="Genomic_DNA"/>
</dbReference>
<feature type="domain" description="Bulb-type lectin" evidence="4">
    <location>
        <begin position="9"/>
        <end position="159"/>
    </location>
</feature>
<dbReference type="PIRSF" id="PIRSF002686">
    <property type="entry name" value="SLG"/>
    <property type="match status" value="1"/>
</dbReference>
<reference evidence="5" key="1">
    <citation type="submission" date="2023-03" db="EMBL/GenBank/DDBJ databases">
        <authorList>
            <person name="Julca I."/>
        </authorList>
    </citation>
    <scope>NUCLEOTIDE SEQUENCE</scope>
</reference>
<evidence type="ECO:0000256" key="2">
    <source>
        <dbReference type="ARBA" id="ARBA00023180"/>
    </source>
</evidence>
<dbReference type="Gene3D" id="2.90.10.10">
    <property type="entry name" value="Bulb-type lectin domain"/>
    <property type="match status" value="1"/>
</dbReference>
<dbReference type="AlphaFoldDB" id="A0AAV1BXU9"/>
<evidence type="ECO:0000256" key="3">
    <source>
        <dbReference type="SAM" id="SignalP"/>
    </source>
</evidence>
<dbReference type="SMART" id="SM00108">
    <property type="entry name" value="B_lectin"/>
    <property type="match status" value="1"/>
</dbReference>
<dbReference type="CDD" id="cd00028">
    <property type="entry name" value="B_lectin"/>
    <property type="match status" value="1"/>
</dbReference>